<dbReference type="SUPFAM" id="SSF103190">
    <property type="entry name" value="Sensory domain-like"/>
    <property type="match status" value="1"/>
</dbReference>
<dbReference type="AlphaFoldDB" id="A0A4S4AZE3"/>
<proteinExistence type="predicted"/>
<dbReference type="InterPro" id="IPR017055">
    <property type="entry name" value="Sig_transdc_His_kinase_DctB"/>
</dbReference>
<dbReference type="PIRSF" id="PIRSF036431">
    <property type="entry name" value="STHK_DctB"/>
    <property type="match status" value="1"/>
</dbReference>
<protein>
    <recommendedName>
        <fullName evidence="15">C4-dicarboxylate transport sensor protein DctB</fullName>
        <ecNumber evidence="3">2.7.13.3</ecNumber>
    </recommendedName>
</protein>
<evidence type="ECO:0000259" key="17">
    <source>
        <dbReference type="PROSITE" id="PS50109"/>
    </source>
</evidence>
<dbReference type="RefSeq" id="WP_136347753.1">
    <property type="nucleotide sequence ID" value="NZ_SSOC01000003.1"/>
</dbReference>
<evidence type="ECO:0000256" key="13">
    <source>
        <dbReference type="ARBA" id="ARBA00023012"/>
    </source>
</evidence>
<dbReference type="Gene3D" id="1.10.287.130">
    <property type="match status" value="1"/>
</dbReference>
<keyword evidence="7" id="KW-0808">Transferase</keyword>
<dbReference type="EMBL" id="SSOC01000003">
    <property type="protein sequence ID" value="THF65548.1"/>
    <property type="molecule type" value="Genomic_DNA"/>
</dbReference>
<name>A0A4S4AZE3_9RHOO</name>
<dbReference type="Pfam" id="PF00512">
    <property type="entry name" value="HisKA"/>
    <property type="match status" value="1"/>
</dbReference>
<dbReference type="InterPro" id="IPR003594">
    <property type="entry name" value="HATPase_dom"/>
</dbReference>
<dbReference type="Proteomes" id="UP000308430">
    <property type="component" value="Unassembled WGS sequence"/>
</dbReference>
<accession>A0A4S4AZE3</accession>
<gene>
    <name evidence="18" type="ORF">E6C76_08175</name>
</gene>
<evidence type="ECO:0000256" key="1">
    <source>
        <dbReference type="ARBA" id="ARBA00000085"/>
    </source>
</evidence>
<keyword evidence="9" id="KW-0547">Nucleotide-binding</keyword>
<dbReference type="PANTHER" id="PTHR43065:SF46">
    <property type="entry name" value="C4-DICARBOXYLATE TRANSPORT SENSOR PROTEIN DCTB"/>
    <property type="match status" value="1"/>
</dbReference>
<dbReference type="SUPFAM" id="SSF55874">
    <property type="entry name" value="ATPase domain of HSP90 chaperone/DNA topoisomerase II/histidine kinase"/>
    <property type="match status" value="1"/>
</dbReference>
<evidence type="ECO:0000256" key="2">
    <source>
        <dbReference type="ARBA" id="ARBA00004429"/>
    </source>
</evidence>
<dbReference type="InterPro" id="IPR004358">
    <property type="entry name" value="Sig_transdc_His_kin-like_C"/>
</dbReference>
<keyword evidence="10 18" id="KW-0418">Kinase</keyword>
<evidence type="ECO:0000256" key="15">
    <source>
        <dbReference type="ARBA" id="ARBA00073143"/>
    </source>
</evidence>
<keyword evidence="14 16" id="KW-0472">Membrane</keyword>
<evidence type="ECO:0000256" key="8">
    <source>
        <dbReference type="ARBA" id="ARBA00022692"/>
    </source>
</evidence>
<evidence type="ECO:0000256" key="6">
    <source>
        <dbReference type="ARBA" id="ARBA00022553"/>
    </source>
</evidence>
<keyword evidence="6" id="KW-0597">Phosphoprotein</keyword>
<evidence type="ECO:0000256" key="12">
    <source>
        <dbReference type="ARBA" id="ARBA00022989"/>
    </source>
</evidence>
<evidence type="ECO:0000256" key="5">
    <source>
        <dbReference type="ARBA" id="ARBA00022519"/>
    </source>
</evidence>
<evidence type="ECO:0000256" key="11">
    <source>
        <dbReference type="ARBA" id="ARBA00022840"/>
    </source>
</evidence>
<dbReference type="PRINTS" id="PR00344">
    <property type="entry name" value="BCTRLSENSOR"/>
</dbReference>
<dbReference type="SMART" id="SM00388">
    <property type="entry name" value="HisKA"/>
    <property type="match status" value="1"/>
</dbReference>
<evidence type="ECO:0000256" key="7">
    <source>
        <dbReference type="ARBA" id="ARBA00022679"/>
    </source>
</evidence>
<keyword evidence="4" id="KW-1003">Cell membrane</keyword>
<keyword evidence="5" id="KW-0997">Cell inner membrane</keyword>
<dbReference type="InterPro" id="IPR005467">
    <property type="entry name" value="His_kinase_dom"/>
</dbReference>
<dbReference type="OrthoDB" id="9772100at2"/>
<comment type="catalytic activity">
    <reaction evidence="1">
        <text>ATP + protein L-histidine = ADP + protein N-phospho-L-histidine.</text>
        <dbReference type="EC" id="2.7.13.3"/>
    </reaction>
</comment>
<dbReference type="GO" id="GO:0000155">
    <property type="term" value="F:phosphorelay sensor kinase activity"/>
    <property type="evidence" value="ECO:0007669"/>
    <property type="project" value="InterPro"/>
</dbReference>
<dbReference type="InterPro" id="IPR003661">
    <property type="entry name" value="HisK_dim/P_dom"/>
</dbReference>
<sequence length="589" mass="64062">MIRVPRLSLPFRVLAAVALVCALAAFSHRIALDNGLRKLRDAERHRLELISLRVQGVLARFEYLPSLLETAPDVMALFDTPADDRLRDTVNRYLHGVNSTAGAEMLYVLDLEGLAIAAADADQPGTPLGTDLSFRPYVRDALRTGHGRFFGLGVTSGRPGYYLSYALPRDGAQRGIATVKIGLADIERDWKQNGGEVLLTDENGVVILTSRPEWRFRPLRPLSAARLRDIGEARPYGDAPLAALDWRELSGPAQEPREVVLEGKRYVASSRALEHGDWHVYVLDDETAVRNQALSAALIAALGGTVLLLAGLLAWQRQRTIRARLRNQAALQAAHAELERDMAARTAELRAARDELVQAGKMAALGQMSAGLAHELNQPLAAMHALADNTVVLMEHGRETDVRSNLQRLTQLVDRLARITRQLKVFSHKPSAPPAPTSVARALANAEFLVAASLRQHGVTLRTEIDPPVLQVLADETRLEQMLVNLLRNAIDAVTHGIDRRIHVCAHIDGERVRIRVDDSGPGIRADILPRLFEPFTTSKQAGVGLGLGLSLSAHIARELGGSLSGGNLPGGGARFEIVLARAPDAPTP</sequence>
<dbReference type="Gene3D" id="3.30.450.20">
    <property type="entry name" value="PAS domain"/>
    <property type="match status" value="2"/>
</dbReference>
<evidence type="ECO:0000256" key="10">
    <source>
        <dbReference type="ARBA" id="ARBA00022777"/>
    </source>
</evidence>
<evidence type="ECO:0000256" key="14">
    <source>
        <dbReference type="ARBA" id="ARBA00023136"/>
    </source>
</evidence>
<dbReference type="PROSITE" id="PS50109">
    <property type="entry name" value="HIS_KIN"/>
    <property type="match status" value="1"/>
</dbReference>
<dbReference type="Gene3D" id="3.30.565.10">
    <property type="entry name" value="Histidine kinase-like ATPase, C-terminal domain"/>
    <property type="match status" value="1"/>
</dbReference>
<comment type="subcellular location">
    <subcellularLocation>
        <location evidence="2">Cell inner membrane</location>
        <topology evidence="2">Multi-pass membrane protein</topology>
    </subcellularLocation>
</comment>
<dbReference type="CDD" id="cd00082">
    <property type="entry name" value="HisKA"/>
    <property type="match status" value="1"/>
</dbReference>
<dbReference type="Pfam" id="PF02518">
    <property type="entry name" value="HATPase_c"/>
    <property type="match status" value="1"/>
</dbReference>
<evidence type="ECO:0000313" key="19">
    <source>
        <dbReference type="Proteomes" id="UP000308430"/>
    </source>
</evidence>
<keyword evidence="8 16" id="KW-0812">Transmembrane</keyword>
<reference evidence="18 19" key="1">
    <citation type="submission" date="2019-04" db="EMBL/GenBank/DDBJ databases">
        <title>Azoarcus nasutitermitis sp. nov. isolated from termite nest.</title>
        <authorList>
            <person name="Lin S.-Y."/>
            <person name="Hameed A."/>
            <person name="Hsu Y.-H."/>
            <person name="Young C.-C."/>
        </authorList>
    </citation>
    <scope>NUCLEOTIDE SEQUENCE [LARGE SCALE GENOMIC DNA]</scope>
    <source>
        <strain evidence="18 19">CC-YHH838</strain>
    </source>
</reference>
<feature type="domain" description="Histidine kinase" evidence="17">
    <location>
        <begin position="371"/>
        <end position="584"/>
    </location>
</feature>
<keyword evidence="19" id="KW-1185">Reference proteome</keyword>
<feature type="transmembrane region" description="Helical" evidence="16">
    <location>
        <begin position="293"/>
        <end position="315"/>
    </location>
</feature>
<dbReference type="PANTHER" id="PTHR43065">
    <property type="entry name" value="SENSOR HISTIDINE KINASE"/>
    <property type="match status" value="1"/>
</dbReference>
<keyword evidence="11" id="KW-0067">ATP-binding</keyword>
<dbReference type="SMART" id="SM00387">
    <property type="entry name" value="HATPase_c"/>
    <property type="match status" value="1"/>
</dbReference>
<evidence type="ECO:0000313" key="18">
    <source>
        <dbReference type="EMBL" id="THF65548.1"/>
    </source>
</evidence>
<comment type="caution">
    <text evidence="18">The sequence shown here is derived from an EMBL/GenBank/DDBJ whole genome shotgun (WGS) entry which is preliminary data.</text>
</comment>
<dbReference type="SUPFAM" id="SSF47384">
    <property type="entry name" value="Homodimeric domain of signal transducing histidine kinase"/>
    <property type="match status" value="1"/>
</dbReference>
<evidence type="ECO:0000256" key="3">
    <source>
        <dbReference type="ARBA" id="ARBA00012438"/>
    </source>
</evidence>
<organism evidence="18 19">
    <name type="scientific">Pseudothauera nasutitermitis</name>
    <dbReference type="NCBI Taxonomy" id="2565930"/>
    <lineage>
        <taxon>Bacteria</taxon>
        <taxon>Pseudomonadati</taxon>
        <taxon>Pseudomonadota</taxon>
        <taxon>Betaproteobacteria</taxon>
        <taxon>Rhodocyclales</taxon>
        <taxon>Zoogloeaceae</taxon>
        <taxon>Pseudothauera</taxon>
    </lineage>
</organism>
<keyword evidence="13" id="KW-0902">Two-component regulatory system</keyword>
<dbReference type="GO" id="GO:0005886">
    <property type="term" value="C:plasma membrane"/>
    <property type="evidence" value="ECO:0007669"/>
    <property type="project" value="UniProtKB-SubCell"/>
</dbReference>
<evidence type="ECO:0000256" key="9">
    <source>
        <dbReference type="ARBA" id="ARBA00022741"/>
    </source>
</evidence>
<dbReference type="InterPro" id="IPR036097">
    <property type="entry name" value="HisK_dim/P_sf"/>
</dbReference>
<dbReference type="EC" id="2.7.13.3" evidence="3"/>
<dbReference type="FunFam" id="1.10.287.130:FF:000049">
    <property type="entry name" value="C4-dicarboxylate transport sensor protein DctB"/>
    <property type="match status" value="1"/>
</dbReference>
<dbReference type="InterPro" id="IPR029151">
    <property type="entry name" value="Sensor-like_sf"/>
</dbReference>
<evidence type="ECO:0000256" key="16">
    <source>
        <dbReference type="SAM" id="Phobius"/>
    </source>
</evidence>
<keyword evidence="12 16" id="KW-1133">Transmembrane helix</keyword>
<evidence type="ECO:0000256" key="4">
    <source>
        <dbReference type="ARBA" id="ARBA00022475"/>
    </source>
</evidence>
<dbReference type="InterPro" id="IPR036890">
    <property type="entry name" value="HATPase_C_sf"/>
</dbReference>
<dbReference type="GO" id="GO:0005524">
    <property type="term" value="F:ATP binding"/>
    <property type="evidence" value="ECO:0007669"/>
    <property type="project" value="UniProtKB-KW"/>
</dbReference>